<name>A0ACC0JF71_CHOFU</name>
<evidence type="ECO:0000313" key="2">
    <source>
        <dbReference type="Proteomes" id="UP001064048"/>
    </source>
</evidence>
<protein>
    <submittedName>
        <fullName evidence="1">Uncharacterized protein</fullName>
    </submittedName>
</protein>
<dbReference type="Proteomes" id="UP001064048">
    <property type="component" value="Chromosome 10"/>
</dbReference>
<dbReference type="EMBL" id="CM046110">
    <property type="protein sequence ID" value="KAI8422700.1"/>
    <property type="molecule type" value="Genomic_DNA"/>
</dbReference>
<reference evidence="1 2" key="1">
    <citation type="journal article" date="2022" name="Genome Biol. Evol.">
        <title>The Spruce Budworm Genome: Reconstructing the Evolutionary History of Antifreeze Proteins.</title>
        <authorList>
            <person name="Beliveau C."/>
            <person name="Gagne P."/>
            <person name="Picq S."/>
            <person name="Vernygora O."/>
            <person name="Keeling C.I."/>
            <person name="Pinkney K."/>
            <person name="Doucet D."/>
            <person name="Wen F."/>
            <person name="Johnston J.S."/>
            <person name="Maaroufi H."/>
            <person name="Boyle B."/>
            <person name="Laroche J."/>
            <person name="Dewar K."/>
            <person name="Juretic N."/>
            <person name="Blackburn G."/>
            <person name="Nisole A."/>
            <person name="Brunet B."/>
            <person name="Brandao M."/>
            <person name="Lumley L."/>
            <person name="Duan J."/>
            <person name="Quan G."/>
            <person name="Lucarotti C.J."/>
            <person name="Roe A.D."/>
            <person name="Sperling F.A.H."/>
            <person name="Levesque R.C."/>
            <person name="Cusson M."/>
        </authorList>
    </citation>
    <scope>NUCLEOTIDE SEQUENCE [LARGE SCALE GENOMIC DNA]</scope>
    <source>
        <strain evidence="1">Glfc:IPQL:Cfum</strain>
    </source>
</reference>
<organism evidence="1 2">
    <name type="scientific">Choristoneura fumiferana</name>
    <name type="common">Spruce budworm moth</name>
    <name type="synonym">Archips fumiferana</name>
    <dbReference type="NCBI Taxonomy" id="7141"/>
    <lineage>
        <taxon>Eukaryota</taxon>
        <taxon>Metazoa</taxon>
        <taxon>Ecdysozoa</taxon>
        <taxon>Arthropoda</taxon>
        <taxon>Hexapoda</taxon>
        <taxon>Insecta</taxon>
        <taxon>Pterygota</taxon>
        <taxon>Neoptera</taxon>
        <taxon>Endopterygota</taxon>
        <taxon>Lepidoptera</taxon>
        <taxon>Glossata</taxon>
        <taxon>Ditrysia</taxon>
        <taxon>Tortricoidea</taxon>
        <taxon>Tortricidae</taxon>
        <taxon>Tortricinae</taxon>
        <taxon>Choristoneura</taxon>
    </lineage>
</organism>
<keyword evidence="2" id="KW-1185">Reference proteome</keyword>
<evidence type="ECO:0000313" key="1">
    <source>
        <dbReference type="EMBL" id="KAI8422700.1"/>
    </source>
</evidence>
<sequence>METASLKIKFTPLMKKVHLDNSTCCLEIVPEVSALKNFNKIKWKKDKNFYEYLIPMTYKIILKRREYDDEDKKDYIDNPNLMYHSCVDLLHPSVTSYSLASGDIIKTISDNFILSKVSSDIDRCNIILSQHKEMCCAKNVNAKVVTSVQTIAAWDKDNATISGTLLDGQQQKENETNKIDAQDDSFNNVIENVKELQEKGGCLGTSYDEDEGPYLPGPSSKKGLRSRTSSKSDSDIHTENTDVAEKLKLSHETSNTRDQKKLFGKCKPGGCLDPPFGEDKEPYRPPSPQAHKKPVSKVKDSKQDQKISASTIEVEKSSKTPTKSFKKESNKDVIEPKPLLDIYARPVSSKLSSTSNYSNATIRHPSKMSSSKMLDAGKKNSKTYDDDSLRQSFQYPETYFIPPKDMLQHKEEERRYSRERSNDQIRPTTTRRENAHQTSNIPDIIDESNKMYPEYVDAKCPQSTKLSKQKGKDNTERIKQTLTDLTSYEIDNASKTSEDYRENSKIPLNVPLVAQKVDITSSYKETPSANVTYHKKLDDFDIPITSDDLDLSIISKCDQDQSNKPEETYSKEHHENVTQIKNKETTEVNLREKPITDKLYEPENKYQSKDMRNKNVLKSDEPSESEKIITAKPELGKLEDFNIISTSMIGQREDNILQLVPSSDTQKSPKTDRFTYDLHDPFGDQLTKTSDIMKEATDLQLSPNISKNQTKLLMTLGLQSLENVLDVDVTSEKNNTTPEAQFNYYEEHEIKDTSLYPDTTKYGDDIQNVPSRETFQEQTNESQDSIDKKPINEDLNPLVGEVDADKINKSITTGDIRKQQMTTPDVLVSKAKDNKINKNVRTEIISQNQINGNKNIQEEQMQNSQMNHKIGTNIVQSDTFNDVPAVKNDERKSLEDLDFKIIHSEKNDNLDVEVHDKTTEEKLGDLKLRDTPSNHVQVKNELQRDTDLISNQNQIQNTPSSKTFHQHVLDEQYRKTNKNEDMYIVPNDMAKTEVETFINVPSKINKHIENIPNMKNVVLDNEEDFNTEEIRKPNNKTNISSENLEKNVKQVQDKTYKKNNETDSEITSVENAFDTDSKKQLLTSSPVDSDHIKRQPIDANIINYKKSFKQNSSHDNILDTDTEFSPSSSNSTETNDLNYYNNEKAPLNLNRTDNDVIIKNTTLHDRNKNITLDTQDTTLSDILHKPPLVRAEDADLRNDDINVIKPFKRNTFTIVASSTSLEKQEETISIQQTNHTANEQLNAKKYKKNTSSDQTTDESESFTQNNQQNNNDFIVDSEQETIKTESFLNTSTHSGTRLQIDRSRESYSETANPNKYPGPSENQKADSIKIMSNTVSDDKFRTYNYDKSNPNYINVVDNEIPRSQDLTYNKSYNKEKLILKSIPDDMIKHIAELQDKSHNDFEHLQTEPRKIYNNEKMAGSVLNENFSDTAADNAIKQIVHSQSREYTDDLSNGKISILNISEVKAEGVSLAEHTSDIEKRAHEEKVAIASDVKLDINYAHNAMEYESKSIEISEGEHSHELRELKTNPDNSSQSLVGGEPIEYISKPLSDESYRKIDYENAKLDPQSIQTKDQSATIVHSNYSNSVENVNKVVDKNSIMPEYYRPYVKNETSTGNLEKISDSEMMGSFNKSIDKNSLDLKDDTNFYSEYVQDTKTDGDGDLKNVLELFSVESLKKNIDTTSIVSKGGTKYYSEFNSPIKNSENGDLRKMTEQVSVGNINKAIDEKPLMAKYDVAHNIEHDTISKTYLDEASDQQFADAMENLNKAIDEKLFASKDGIGYSNESAPLSKAPIPLDSTVIEQELGVEKKERVYNQNENSLSITDLNEIISNPVHKTNSEVLLLNLTLQSYVNDNNHTVVQTVSPLVEPVRYTDDNITVVQSLIRHGHEIRIPVDVENDLSLKFTTKTHQIPQNFNADQNSPKKGRITRNRVGWYNIKYCLVLALFLIAAIIEVMGYAYVLPAARCDLDMSDAQRGVIASLPYIAIVVTSFPWGYFVDTRGRKKVVVYSSILSGGFGLLSAFMPELISFTTCKFLASLCIACPAAVPYTFIGEILPLKHRDLALSITNAMQTLGSALVPLLAWGIIPLDFRADFGEYNFRSWRLLVIVYSCFFLVAAFLMSFGPESPKYLVSQGRHEEALLVLETMYVGNKRKSRDDFPIKVLKVPAETEREKISFFTKLKVQSVPLMKPPYLKWMALNGFLLFGVFATLNGLYMWVPDLLNRVLSGGGNGITACQVIAQRLNETSVTGVCDDSIDVLTFFVNSIASISCAIIALVASGTLKLIGKKALLMLVYFILGAFCIAINYIKTSMVFAVLLSALQIVAVAIGPINAYAVEIFPTHLRGMAVSLALMLGRLGSVLGTNVAGLLINASCETTFYLFGGLLLHSEDELPPGWEEKSTEDGNVYFVNTCTTKTQWTHPRTGCKKVIPKDLPFGWTKHIDEHGKTLYVQQETGNKTYVDPRLAFAKEEKKHVYDFRQRFDGASTAFQVLHGVDLSGKYALITGCNTGIGYETAKSLARHGCKILMANRNMEATQAAIESIVRETNAMEENLKAIQLDLASLQSVKKCALAVKTLFSDHLDMLILNAGVFGVPYIETEDNYETTFQINHLSHMYFAILLEPLLKKGSRVVFLSSESHRFANLKNTFLQQNLSMNKDQYSAMMAYNNSKLFNILSEEWKSKGICVNSLHPGNMVYTNLSKSWWLYRLAFLFVRPFTKSWQQAAATTVYVATAAELEGVTGLYFNNCFYCEESALCRDKEIANEVFAMSLKMIEQRVGPDNIQKYLEKYNVKQVKL</sequence>
<comment type="caution">
    <text evidence="1">The sequence shown here is derived from an EMBL/GenBank/DDBJ whole genome shotgun (WGS) entry which is preliminary data.</text>
</comment>
<gene>
    <name evidence="1" type="ORF">MSG28_006468</name>
</gene>
<accession>A0ACC0JF71</accession>
<proteinExistence type="predicted"/>